<feature type="compositionally biased region" description="Polar residues" evidence="1">
    <location>
        <begin position="25"/>
        <end position="39"/>
    </location>
</feature>
<name>A0A914QT64_9BILA</name>
<dbReference type="InterPro" id="IPR006149">
    <property type="entry name" value="EB_dom"/>
</dbReference>
<sequence length="304" mass="32802">MIVTRGLCVQTQPRPTVPPPQTTRAQSGTNRPIQQSSVLPSARKAAPGTSCGPLDICVGGSTCIDSICLCPAGMQPNQQTARCEKPEANKSSTTRTAGAASGNEYLTHSTRQPLRPRPRPVTVISEPYYPNNERFDNRQVSSSSTSSQQSTSQPTHPQPPLSPPTRRPTVINNSNNYIVTEDLENIENGSDLTPVIGIESGGGSEDGEELDECAKAGLYCRGGTQCIDLTCQCPPSYILHNDQCIPPITPRKVINKRKGKPSYRGPRYANPRESCSNGEICTGGAICQRKQVCLLNPFTFNNAF</sequence>
<feature type="compositionally biased region" description="Low complexity" evidence="1">
    <location>
        <begin position="138"/>
        <end position="155"/>
    </location>
</feature>
<protein>
    <submittedName>
        <fullName evidence="4">EGF-like domain-containing protein</fullName>
    </submittedName>
</protein>
<feature type="region of interest" description="Disordered" evidence="1">
    <location>
        <begin position="81"/>
        <end position="172"/>
    </location>
</feature>
<dbReference type="AlphaFoldDB" id="A0A914QT64"/>
<dbReference type="InterPro" id="IPR000742">
    <property type="entry name" value="EGF"/>
</dbReference>
<dbReference type="Pfam" id="PF01683">
    <property type="entry name" value="EB"/>
    <property type="match status" value="1"/>
</dbReference>
<dbReference type="Proteomes" id="UP000887578">
    <property type="component" value="Unplaced"/>
</dbReference>
<feature type="region of interest" description="Disordered" evidence="1">
    <location>
        <begin position="10"/>
        <end position="47"/>
    </location>
</feature>
<dbReference type="WBParaSite" id="PDA_v2.g6735.t1">
    <property type="protein sequence ID" value="PDA_v2.g6735.t1"/>
    <property type="gene ID" value="PDA_v2.g6735"/>
</dbReference>
<feature type="compositionally biased region" description="Pro residues" evidence="1">
    <location>
        <begin position="156"/>
        <end position="166"/>
    </location>
</feature>
<accession>A0A914QT64</accession>
<proteinExistence type="predicted"/>
<keyword evidence="3" id="KW-1185">Reference proteome</keyword>
<reference evidence="4" key="1">
    <citation type="submission" date="2022-11" db="UniProtKB">
        <authorList>
            <consortium name="WormBaseParasite"/>
        </authorList>
    </citation>
    <scope>IDENTIFICATION</scope>
</reference>
<evidence type="ECO:0000313" key="3">
    <source>
        <dbReference type="Proteomes" id="UP000887578"/>
    </source>
</evidence>
<evidence type="ECO:0000259" key="2">
    <source>
        <dbReference type="SMART" id="SM00181"/>
    </source>
</evidence>
<organism evidence="3 4">
    <name type="scientific">Panagrolaimus davidi</name>
    <dbReference type="NCBI Taxonomy" id="227884"/>
    <lineage>
        <taxon>Eukaryota</taxon>
        <taxon>Metazoa</taxon>
        <taxon>Ecdysozoa</taxon>
        <taxon>Nematoda</taxon>
        <taxon>Chromadorea</taxon>
        <taxon>Rhabditida</taxon>
        <taxon>Tylenchina</taxon>
        <taxon>Panagrolaimomorpha</taxon>
        <taxon>Panagrolaimoidea</taxon>
        <taxon>Panagrolaimidae</taxon>
        <taxon>Panagrolaimus</taxon>
    </lineage>
</organism>
<evidence type="ECO:0000256" key="1">
    <source>
        <dbReference type="SAM" id="MobiDB-lite"/>
    </source>
</evidence>
<feature type="domain" description="EGF-like" evidence="2">
    <location>
        <begin position="50"/>
        <end position="84"/>
    </location>
</feature>
<feature type="domain" description="EGF-like" evidence="2">
    <location>
        <begin position="212"/>
        <end position="245"/>
    </location>
</feature>
<evidence type="ECO:0000313" key="4">
    <source>
        <dbReference type="WBParaSite" id="PDA_v2.g6735.t1"/>
    </source>
</evidence>
<dbReference type="SMART" id="SM00181">
    <property type="entry name" value="EGF"/>
    <property type="match status" value="2"/>
</dbReference>